<proteinExistence type="predicted"/>
<sequence length="98" mass="11289">MGRCNYLVSAGSGRGFLGAIQWKHPRFSYKVHWALIDRPVKEIQYAKSSNTYSQDWSETRSMKGPEANLLPIQSMRGQNRQEKTGFMHSSEKRRAGIR</sequence>
<reference evidence="2 3" key="1">
    <citation type="submission" date="2024-01" db="EMBL/GenBank/DDBJ databases">
        <authorList>
            <person name="Waweru B."/>
        </authorList>
    </citation>
    <scope>NUCLEOTIDE SEQUENCE [LARGE SCALE GENOMIC DNA]</scope>
</reference>
<comment type="caution">
    <text evidence="2">The sequence shown here is derived from an EMBL/GenBank/DDBJ whole genome shotgun (WGS) entry which is preliminary data.</text>
</comment>
<gene>
    <name evidence="2" type="ORF">DCAF_LOCUS19526</name>
</gene>
<accession>A0AAV1S936</accession>
<evidence type="ECO:0000256" key="1">
    <source>
        <dbReference type="SAM" id="MobiDB-lite"/>
    </source>
</evidence>
<dbReference type="EMBL" id="CAWUPB010001173">
    <property type="protein sequence ID" value="CAK7346848.1"/>
    <property type="molecule type" value="Genomic_DNA"/>
</dbReference>
<dbReference type="Proteomes" id="UP001314170">
    <property type="component" value="Unassembled WGS sequence"/>
</dbReference>
<evidence type="ECO:0000313" key="2">
    <source>
        <dbReference type="EMBL" id="CAK7346848.1"/>
    </source>
</evidence>
<feature type="region of interest" description="Disordered" evidence="1">
    <location>
        <begin position="49"/>
        <end position="98"/>
    </location>
</feature>
<feature type="compositionally biased region" description="Basic and acidic residues" evidence="1">
    <location>
        <begin position="79"/>
        <end position="98"/>
    </location>
</feature>
<organism evidence="2 3">
    <name type="scientific">Dovyalis caffra</name>
    <dbReference type="NCBI Taxonomy" id="77055"/>
    <lineage>
        <taxon>Eukaryota</taxon>
        <taxon>Viridiplantae</taxon>
        <taxon>Streptophyta</taxon>
        <taxon>Embryophyta</taxon>
        <taxon>Tracheophyta</taxon>
        <taxon>Spermatophyta</taxon>
        <taxon>Magnoliopsida</taxon>
        <taxon>eudicotyledons</taxon>
        <taxon>Gunneridae</taxon>
        <taxon>Pentapetalae</taxon>
        <taxon>rosids</taxon>
        <taxon>fabids</taxon>
        <taxon>Malpighiales</taxon>
        <taxon>Salicaceae</taxon>
        <taxon>Flacourtieae</taxon>
        <taxon>Dovyalis</taxon>
    </lineage>
</organism>
<name>A0AAV1S936_9ROSI</name>
<dbReference type="AlphaFoldDB" id="A0AAV1S936"/>
<keyword evidence="3" id="KW-1185">Reference proteome</keyword>
<protein>
    <submittedName>
        <fullName evidence="2">Uncharacterized protein</fullName>
    </submittedName>
</protein>
<evidence type="ECO:0000313" key="3">
    <source>
        <dbReference type="Proteomes" id="UP001314170"/>
    </source>
</evidence>